<dbReference type="Gene3D" id="3.30.70.360">
    <property type="match status" value="1"/>
</dbReference>
<dbReference type="HAMAP" id="MF_00550">
    <property type="entry name" value="Aminopeptidase_M20"/>
    <property type="match status" value="1"/>
</dbReference>
<feature type="binding site" evidence="7">
    <location>
        <position position="199"/>
    </location>
    <ligand>
        <name>Zn(2+)</name>
        <dbReference type="ChEBI" id="CHEBI:29105"/>
        <label>1</label>
    </ligand>
</feature>
<feature type="binding site" evidence="7">
    <location>
        <position position="136"/>
    </location>
    <ligand>
        <name>Zn(2+)</name>
        <dbReference type="ChEBI" id="CHEBI:29105"/>
        <label>1</label>
    </ligand>
</feature>
<keyword evidence="5 7" id="KW-0862">Zinc</keyword>
<feature type="active site" evidence="7">
    <location>
        <position position="138"/>
    </location>
</feature>
<dbReference type="PANTHER" id="PTHR42994">
    <property type="entry name" value="PEPTIDASE T"/>
    <property type="match status" value="1"/>
</dbReference>
<dbReference type="AlphaFoldDB" id="H1DDU0"/>
<dbReference type="GO" id="GO:0043171">
    <property type="term" value="P:peptide catabolic process"/>
    <property type="evidence" value="ECO:0007669"/>
    <property type="project" value="UniProtKB-UniRule"/>
</dbReference>
<dbReference type="InterPro" id="IPR010161">
    <property type="entry name" value="Peptidase_M20B"/>
</dbReference>
<dbReference type="Proteomes" id="UP000004892">
    <property type="component" value="Unassembled WGS sequence"/>
</dbReference>
<evidence type="ECO:0000256" key="2">
    <source>
        <dbReference type="ARBA" id="ARBA00022670"/>
    </source>
</evidence>
<evidence type="ECO:0000313" key="10">
    <source>
        <dbReference type="Proteomes" id="UP000004892"/>
    </source>
</evidence>
<feature type="domain" description="Peptidase M20 dimerisation" evidence="8">
    <location>
        <begin position="265"/>
        <end position="360"/>
    </location>
</feature>
<evidence type="ECO:0000259" key="8">
    <source>
        <dbReference type="Pfam" id="PF07687"/>
    </source>
</evidence>
<evidence type="ECO:0000313" key="9">
    <source>
        <dbReference type="EMBL" id="EHP50737.1"/>
    </source>
</evidence>
<dbReference type="CDD" id="cd03892">
    <property type="entry name" value="M20_peptT"/>
    <property type="match status" value="1"/>
</dbReference>
<evidence type="ECO:0000256" key="3">
    <source>
        <dbReference type="ARBA" id="ARBA00022723"/>
    </source>
</evidence>
<dbReference type="SUPFAM" id="SSF53187">
    <property type="entry name" value="Zn-dependent exopeptidases"/>
    <property type="match status" value="1"/>
</dbReference>
<dbReference type="eggNOG" id="COG2195">
    <property type="taxonomic scope" value="Bacteria"/>
</dbReference>
<protein>
    <recommendedName>
        <fullName evidence="7">Peptidase T</fullName>
        <ecNumber evidence="7">3.4.11.4</ecNumber>
    </recommendedName>
    <alternativeName>
        <fullName evidence="7">Aminotripeptidase</fullName>
        <shortName evidence="7">Tripeptidase</shortName>
    </alternativeName>
    <alternativeName>
        <fullName evidence="7">Tripeptide aminopeptidase</fullName>
    </alternativeName>
</protein>
<dbReference type="Gene3D" id="3.40.630.10">
    <property type="entry name" value="Zn peptidases"/>
    <property type="match status" value="1"/>
</dbReference>
<dbReference type="HOGENOM" id="CLU_053676_0_0_10"/>
<feature type="binding site" evidence="7">
    <location>
        <position position="256"/>
    </location>
    <ligand>
        <name>Zn(2+)</name>
        <dbReference type="ChEBI" id="CHEBI:29105"/>
        <label>1</label>
    </ligand>
</feature>
<comment type="catalytic activity">
    <reaction evidence="7">
        <text>Release of the N-terminal residue from a tripeptide.</text>
        <dbReference type="EC" id="3.4.11.4"/>
    </reaction>
</comment>
<dbReference type="EC" id="3.4.11.4" evidence="7"/>
<dbReference type="SUPFAM" id="SSF55031">
    <property type="entry name" value="Bacterial exopeptidase dimerisation domain"/>
    <property type="match status" value="1"/>
</dbReference>
<comment type="function">
    <text evidence="7">Cleaves the N-terminal amino acid of tripeptides.</text>
</comment>
<keyword evidence="6 7" id="KW-0482">Metalloprotease</keyword>
<dbReference type="GO" id="GO:0008237">
    <property type="term" value="F:metallopeptidase activity"/>
    <property type="evidence" value="ECO:0007669"/>
    <property type="project" value="UniProtKB-KW"/>
</dbReference>
<feature type="binding site" evidence="7">
    <location>
        <position position="437"/>
    </location>
    <ligand>
        <name>Zn(2+)</name>
        <dbReference type="ChEBI" id="CHEBI:29105"/>
        <label>2</label>
    </ligand>
</feature>
<comment type="similarity">
    <text evidence="1 7">Belongs to the peptidase M20B family.</text>
</comment>
<dbReference type="GO" id="GO:0005829">
    <property type="term" value="C:cytosol"/>
    <property type="evidence" value="ECO:0007669"/>
    <property type="project" value="TreeGrafter"/>
</dbReference>
<proteinExistence type="inferred from homology"/>
<dbReference type="MEROPS" id="M20.003"/>
<comment type="caution">
    <text evidence="9">The sequence shown here is derived from an EMBL/GenBank/DDBJ whole genome shotgun (WGS) entry which is preliminary data.</text>
</comment>
<dbReference type="STRING" id="742817.HMPREF9449_00426"/>
<dbReference type="Pfam" id="PF07687">
    <property type="entry name" value="M20_dimer"/>
    <property type="match status" value="1"/>
</dbReference>
<dbReference type="InterPro" id="IPR036264">
    <property type="entry name" value="Bact_exopeptidase_dim_dom"/>
</dbReference>
<keyword evidence="3 7" id="KW-0479">Metal-binding</keyword>
<dbReference type="GO" id="GO:0008270">
    <property type="term" value="F:zinc ion binding"/>
    <property type="evidence" value="ECO:0007669"/>
    <property type="project" value="UniProtKB-UniRule"/>
</dbReference>
<dbReference type="PANTHER" id="PTHR42994:SF1">
    <property type="entry name" value="PEPTIDASE T"/>
    <property type="match status" value="1"/>
</dbReference>
<keyword evidence="7" id="KW-0963">Cytoplasm</keyword>
<comment type="cofactor">
    <cofactor evidence="7">
        <name>Zn(2+)</name>
        <dbReference type="ChEBI" id="CHEBI:29105"/>
    </cofactor>
    <text evidence="7">Binds 2 Zn(2+) ions per subunit.</text>
</comment>
<dbReference type="InterPro" id="IPR011650">
    <property type="entry name" value="Peptidase_M20_dimer"/>
</dbReference>
<reference evidence="9 10" key="1">
    <citation type="submission" date="2012-01" db="EMBL/GenBank/DDBJ databases">
        <title>The Genome Sequence of Odoribacter laneus YIT 12061.</title>
        <authorList>
            <consortium name="The Broad Institute Genome Sequencing Platform"/>
            <person name="Earl A."/>
            <person name="Ward D."/>
            <person name="Feldgarden M."/>
            <person name="Gevers D."/>
            <person name="Morotomi M."/>
            <person name="Young S.K."/>
            <person name="Zeng Q."/>
            <person name="Gargeya S."/>
            <person name="Fitzgerald M."/>
            <person name="Haas B."/>
            <person name="Abouelleil A."/>
            <person name="Alvarado L."/>
            <person name="Arachchi H.M."/>
            <person name="Berlin A."/>
            <person name="Chapman S.B."/>
            <person name="Gearin G."/>
            <person name="Goldberg J."/>
            <person name="Griggs A."/>
            <person name="Gujja S."/>
            <person name="Hansen M."/>
            <person name="Heiman D."/>
            <person name="Howarth C."/>
            <person name="Larimer J."/>
            <person name="Lui A."/>
            <person name="MacDonald P.J.P."/>
            <person name="McCowen C."/>
            <person name="Montmayeur A."/>
            <person name="Murphy C."/>
            <person name="Neiman D."/>
            <person name="Pearson M."/>
            <person name="Priest M."/>
            <person name="Roberts A."/>
            <person name="Saif S."/>
            <person name="Shea T."/>
            <person name="Sisk P."/>
            <person name="Stolte C."/>
            <person name="Sykes S."/>
            <person name="Wortman J."/>
            <person name="Nusbaum C."/>
            <person name="Birren B."/>
        </authorList>
    </citation>
    <scope>NUCLEOTIDE SEQUENCE [LARGE SCALE GENOMIC DNA]</scope>
    <source>
        <strain evidence="9 10">YIT 12061</strain>
    </source>
</reference>
<comment type="subcellular location">
    <subcellularLocation>
        <location evidence="7">Cytoplasm</location>
    </subcellularLocation>
</comment>
<feature type="binding site" evidence="7">
    <location>
        <position position="199"/>
    </location>
    <ligand>
        <name>Zn(2+)</name>
        <dbReference type="ChEBI" id="CHEBI:29105"/>
        <label>2</label>
    </ligand>
</feature>
<evidence type="ECO:0000256" key="1">
    <source>
        <dbReference type="ARBA" id="ARBA00009692"/>
    </source>
</evidence>
<keyword evidence="2 7" id="KW-0645">Protease</keyword>
<dbReference type="PATRIC" id="fig|742817.3.peg.454"/>
<accession>H1DDU0</accession>
<dbReference type="GO" id="GO:0006508">
    <property type="term" value="P:proteolysis"/>
    <property type="evidence" value="ECO:0007669"/>
    <property type="project" value="UniProtKB-UniRule"/>
</dbReference>
<evidence type="ECO:0000256" key="7">
    <source>
        <dbReference type="HAMAP-Rule" id="MF_00550"/>
    </source>
</evidence>
<dbReference type="EMBL" id="ADMC01000005">
    <property type="protein sequence ID" value="EHP50737.1"/>
    <property type="molecule type" value="Genomic_DNA"/>
</dbReference>
<gene>
    <name evidence="7" type="primary">pepT</name>
    <name evidence="9" type="ORF">HMPREF9449_00426</name>
</gene>
<name>H1DDU0_9BACT</name>
<organism evidence="9 10">
    <name type="scientific">Odoribacter laneus YIT 12061</name>
    <dbReference type="NCBI Taxonomy" id="742817"/>
    <lineage>
        <taxon>Bacteria</taxon>
        <taxon>Pseudomonadati</taxon>
        <taxon>Bacteroidota</taxon>
        <taxon>Bacteroidia</taxon>
        <taxon>Bacteroidales</taxon>
        <taxon>Odoribacteraceae</taxon>
        <taxon>Odoribacter</taxon>
    </lineage>
</organism>
<dbReference type="InterPro" id="IPR001261">
    <property type="entry name" value="ArgE/DapE_CS"/>
</dbReference>
<dbReference type="PROSITE" id="PS00758">
    <property type="entry name" value="ARGE_DAPE_CPG2_1"/>
    <property type="match status" value="1"/>
</dbReference>
<dbReference type="GO" id="GO:0045148">
    <property type="term" value="F:tripeptide aminopeptidase activity"/>
    <property type="evidence" value="ECO:0007669"/>
    <property type="project" value="UniProtKB-UniRule"/>
</dbReference>
<evidence type="ECO:0000256" key="5">
    <source>
        <dbReference type="ARBA" id="ARBA00022833"/>
    </source>
</evidence>
<dbReference type="NCBIfam" id="TIGR01882">
    <property type="entry name" value="peptidase-T"/>
    <property type="match status" value="1"/>
</dbReference>
<dbReference type="NCBIfam" id="NF003976">
    <property type="entry name" value="PRK05469.1"/>
    <property type="match status" value="1"/>
</dbReference>
<evidence type="ECO:0000256" key="6">
    <source>
        <dbReference type="ARBA" id="ARBA00023049"/>
    </source>
</evidence>
<feature type="active site" description="Proton acceptor" evidence="7">
    <location>
        <position position="233"/>
    </location>
</feature>
<evidence type="ECO:0000256" key="4">
    <source>
        <dbReference type="ARBA" id="ARBA00022801"/>
    </source>
</evidence>
<keyword evidence="7" id="KW-0031">Aminopeptidase</keyword>
<keyword evidence="4 7" id="KW-0378">Hydrolase</keyword>
<feature type="binding site" evidence="7">
    <location>
        <position position="234"/>
    </location>
    <ligand>
        <name>Zn(2+)</name>
        <dbReference type="ChEBI" id="CHEBI:29105"/>
        <label>2</label>
    </ligand>
</feature>
<dbReference type="InterPro" id="IPR002933">
    <property type="entry name" value="Peptidase_M20"/>
</dbReference>
<dbReference type="NCBIfam" id="NF009920">
    <property type="entry name" value="PRK13381.1"/>
    <property type="match status" value="1"/>
</dbReference>
<dbReference type="PROSITE" id="PS00759">
    <property type="entry name" value="ARGE_DAPE_CPG2_2"/>
    <property type="match status" value="1"/>
</dbReference>
<dbReference type="Pfam" id="PF01546">
    <property type="entry name" value="Peptidase_M20"/>
    <property type="match status" value="1"/>
</dbReference>
<keyword evidence="10" id="KW-1185">Reference proteome</keyword>
<sequence>MHGDRKAFSPQSFNRKSVLIDKNPAIVFRLNIFSAGKQAGILVLFNASGIISRNRIILFMSVTERFLKYVRYDTQSDPASETFPSTPGQLSFARVLATEMKELGLQEVRIDEYGYLSAYLPSNADREAPAIGFIAHLDTSPDLSGKNVNAQLIREYTGNNIVLDKKDDIVLTLEDSPELSNYVGQDLIVTDGHTLLGADDKAGIAEILTAVEYLQDHPEIKHGKVCICFTPDEEIGRGTDHFDVRGFGARFAYTLDGGEIGGLEYENFNAAQVELVFKGRNTHPGYAKNKMVNSIAIANDFLNSLPKKEIPELTSGYDGFFHVVSIKGNVEETIMKILIRDFDRERFEWRKSTVENGVRDFSKKYGLNIELEITDQYYNMRERIEPVRFIVDIARQAMEEVKVKPRISPIRGGTDGANLSYMGLPTPNLFTGGHNSHSRYEYIPVPSMERAVDVIVKIIELCVKI</sequence>